<organism evidence="1 2">
    <name type="scientific">Prunus armeniaca</name>
    <name type="common">Apricot</name>
    <name type="synonym">Armeniaca vulgaris</name>
    <dbReference type="NCBI Taxonomy" id="36596"/>
    <lineage>
        <taxon>Eukaryota</taxon>
        <taxon>Viridiplantae</taxon>
        <taxon>Streptophyta</taxon>
        <taxon>Embryophyta</taxon>
        <taxon>Tracheophyta</taxon>
        <taxon>Spermatophyta</taxon>
        <taxon>Magnoliopsida</taxon>
        <taxon>eudicotyledons</taxon>
        <taxon>Gunneridae</taxon>
        <taxon>Pentapetalae</taxon>
        <taxon>rosids</taxon>
        <taxon>fabids</taxon>
        <taxon>Rosales</taxon>
        <taxon>Rosaceae</taxon>
        <taxon>Amygdaloideae</taxon>
        <taxon>Amygdaleae</taxon>
        <taxon>Prunus</taxon>
    </lineage>
</organism>
<reference evidence="1 2" key="1">
    <citation type="submission" date="2020-05" db="EMBL/GenBank/DDBJ databases">
        <authorList>
            <person name="Campoy J."/>
            <person name="Schneeberger K."/>
            <person name="Spophaly S."/>
        </authorList>
    </citation>
    <scope>NUCLEOTIDE SEQUENCE [LARGE SCALE GENOMIC DNA]</scope>
    <source>
        <strain evidence="1">PruArmRojPasFocal</strain>
    </source>
</reference>
<dbReference type="Proteomes" id="UP000507222">
    <property type="component" value="Unassembled WGS sequence"/>
</dbReference>
<evidence type="ECO:0000313" key="2">
    <source>
        <dbReference type="Proteomes" id="UP000507222"/>
    </source>
</evidence>
<sequence length="123" mass="14570">MVYNHLSWHEMTYFTWHETCKEFILNSLWSLTFRKASQGKSDKRLRRTLAISGPTYISHEPSPSGVERKETKRLGFGLILITLGWYGGTRWTRLGHPKSFCSPYQPTILRHAIPRRRWLHTLR</sequence>
<evidence type="ECO:0000313" key="1">
    <source>
        <dbReference type="EMBL" id="CAB4283878.1"/>
    </source>
</evidence>
<dbReference type="EMBL" id="CAEKDK010000006">
    <property type="protein sequence ID" value="CAB4283878.1"/>
    <property type="molecule type" value="Genomic_DNA"/>
</dbReference>
<gene>
    <name evidence="1" type="ORF">CURHAP_LOCUS39180</name>
</gene>
<accession>A0A6J5VD96</accession>
<protein>
    <submittedName>
        <fullName evidence="1">Uncharacterized protein</fullName>
    </submittedName>
</protein>
<proteinExistence type="predicted"/>
<name>A0A6J5VD96_PRUAR</name>
<dbReference type="AlphaFoldDB" id="A0A6J5VD96"/>